<evidence type="ECO:0000256" key="5">
    <source>
        <dbReference type="ARBA" id="ARBA00023136"/>
    </source>
</evidence>
<feature type="transmembrane region" description="Helical" evidence="6">
    <location>
        <begin position="75"/>
        <end position="93"/>
    </location>
</feature>
<feature type="domain" description="Major facilitator superfamily (MFS) profile" evidence="7">
    <location>
        <begin position="1"/>
        <end position="400"/>
    </location>
</feature>
<keyword evidence="3 6" id="KW-0812">Transmembrane</keyword>
<feature type="transmembrane region" description="Helical" evidence="6">
    <location>
        <begin position="311"/>
        <end position="333"/>
    </location>
</feature>
<gene>
    <name evidence="8" type="ORF">HF853_10475</name>
</gene>
<evidence type="ECO:0000256" key="3">
    <source>
        <dbReference type="ARBA" id="ARBA00022692"/>
    </source>
</evidence>
<feature type="transmembrane region" description="Helical" evidence="6">
    <location>
        <begin position="12"/>
        <end position="36"/>
    </location>
</feature>
<evidence type="ECO:0000313" key="8">
    <source>
        <dbReference type="EMBL" id="NME90088.1"/>
    </source>
</evidence>
<dbReference type="GO" id="GO:0005886">
    <property type="term" value="C:plasma membrane"/>
    <property type="evidence" value="ECO:0007669"/>
    <property type="project" value="UniProtKB-SubCell"/>
</dbReference>
<feature type="transmembrane region" description="Helical" evidence="6">
    <location>
        <begin position="287"/>
        <end position="305"/>
    </location>
</feature>
<evidence type="ECO:0000256" key="2">
    <source>
        <dbReference type="ARBA" id="ARBA00022475"/>
    </source>
</evidence>
<dbReference type="PANTHER" id="PTHR23513:SF6">
    <property type="entry name" value="MAJOR FACILITATOR SUPERFAMILY ASSOCIATED DOMAIN-CONTAINING PROTEIN"/>
    <property type="match status" value="1"/>
</dbReference>
<feature type="transmembrane region" description="Helical" evidence="6">
    <location>
        <begin position="224"/>
        <end position="247"/>
    </location>
</feature>
<evidence type="ECO:0000259" key="7">
    <source>
        <dbReference type="PROSITE" id="PS50850"/>
    </source>
</evidence>
<keyword evidence="2" id="KW-1003">Cell membrane</keyword>
<dbReference type="EMBL" id="JABAFZ010000009">
    <property type="protein sequence ID" value="NME90088.1"/>
    <property type="molecule type" value="Genomic_DNA"/>
</dbReference>
<dbReference type="GO" id="GO:0022857">
    <property type="term" value="F:transmembrane transporter activity"/>
    <property type="evidence" value="ECO:0007669"/>
    <property type="project" value="InterPro"/>
</dbReference>
<dbReference type="InterPro" id="IPR011701">
    <property type="entry name" value="MFS"/>
</dbReference>
<dbReference type="RefSeq" id="WP_168970242.1">
    <property type="nucleotide sequence ID" value="NZ_JABAFZ010000009.1"/>
</dbReference>
<dbReference type="InterPro" id="IPR036259">
    <property type="entry name" value="MFS_trans_sf"/>
</dbReference>
<dbReference type="InterPro" id="IPR020846">
    <property type="entry name" value="MFS_dom"/>
</dbReference>
<reference evidence="8 9" key="1">
    <citation type="submission" date="2020-04" db="EMBL/GenBank/DDBJ databases">
        <authorList>
            <person name="Hitch T.C.A."/>
            <person name="Wylensek D."/>
            <person name="Clavel T."/>
        </authorList>
    </citation>
    <scope>NUCLEOTIDE SEQUENCE [LARGE SCALE GENOMIC DNA]</scope>
    <source>
        <strain evidence="8 9">BL-383-APC-3D</strain>
    </source>
</reference>
<feature type="transmembrane region" description="Helical" evidence="6">
    <location>
        <begin position="99"/>
        <end position="117"/>
    </location>
</feature>
<comment type="subcellular location">
    <subcellularLocation>
        <location evidence="1">Cell membrane</location>
        <topology evidence="1">Multi-pass membrane protein</topology>
    </subcellularLocation>
</comment>
<keyword evidence="5 6" id="KW-0472">Membrane</keyword>
<dbReference type="CDD" id="cd06173">
    <property type="entry name" value="MFS_MefA_like"/>
    <property type="match status" value="1"/>
</dbReference>
<feature type="transmembrane region" description="Helical" evidence="6">
    <location>
        <begin position="345"/>
        <end position="366"/>
    </location>
</feature>
<feature type="transmembrane region" description="Helical" evidence="6">
    <location>
        <begin position="42"/>
        <end position="63"/>
    </location>
</feature>
<proteinExistence type="predicted"/>
<keyword evidence="4 6" id="KW-1133">Transmembrane helix</keyword>
<feature type="transmembrane region" description="Helical" evidence="6">
    <location>
        <begin position="253"/>
        <end position="275"/>
    </location>
</feature>
<dbReference type="PANTHER" id="PTHR23513">
    <property type="entry name" value="INTEGRAL MEMBRANE EFFLUX PROTEIN-RELATED"/>
    <property type="match status" value="1"/>
</dbReference>
<sequence length="411" mass="42398">MPSLMRTPGYQRLVGAMALNQTGYAMAAVVVPLLIFDVTGNPTLTGLVSGLGTGALVLLSLLSGAVTDRLHASRVLRVVVLTQAIVWFAIAAMLTFGEFPIWAIAVLVIVAAALGAFDAPSEQSLIKQIVAPNDLGSANAVAHGRESAAEVLGGPFAGFLYAFGPQVALLVQGCAHGLASILVPPKSLVARNRKDAEPDENSEPIINAAVEGFRFVFRHPGLRGITLVAAVANIPMSAFILLLILSFRASGSSAFVIGLISASFGLGVIVGSFFAGALTKRIPLGRLGALALAFFSGGLLLLTVVNHNVAATIVVLFIAGLPLASFNSAIGAYTAAVTPEGQMGAVTTASTVPGIFLMPLGIFFAGFGFDQWGVTISMAILSVVSLVATVLIFLHAPLRSIPLLSDLDDQT</sequence>
<evidence type="ECO:0000313" key="9">
    <source>
        <dbReference type="Proteomes" id="UP000544551"/>
    </source>
</evidence>
<dbReference type="PROSITE" id="PS50850">
    <property type="entry name" value="MFS"/>
    <property type="match status" value="1"/>
</dbReference>
<dbReference type="Pfam" id="PF07690">
    <property type="entry name" value="MFS_1"/>
    <property type="match status" value="1"/>
</dbReference>
<name>A0AB36CMM0_9CORY</name>
<protein>
    <submittedName>
        <fullName evidence="8">MFS transporter</fullName>
    </submittedName>
</protein>
<accession>A0AB36CMM0</accession>
<feature type="transmembrane region" description="Helical" evidence="6">
    <location>
        <begin position="372"/>
        <end position="394"/>
    </location>
</feature>
<dbReference type="SUPFAM" id="SSF103473">
    <property type="entry name" value="MFS general substrate transporter"/>
    <property type="match status" value="1"/>
</dbReference>
<dbReference type="Gene3D" id="1.20.1250.20">
    <property type="entry name" value="MFS general substrate transporter like domains"/>
    <property type="match status" value="1"/>
</dbReference>
<organism evidence="8 9">
    <name type="scientific">Corynebacterium stationis</name>
    <dbReference type="NCBI Taxonomy" id="1705"/>
    <lineage>
        <taxon>Bacteria</taxon>
        <taxon>Bacillati</taxon>
        <taxon>Actinomycetota</taxon>
        <taxon>Actinomycetes</taxon>
        <taxon>Mycobacteriales</taxon>
        <taxon>Corynebacteriaceae</taxon>
        <taxon>Corynebacterium</taxon>
    </lineage>
</organism>
<evidence type="ECO:0000256" key="6">
    <source>
        <dbReference type="SAM" id="Phobius"/>
    </source>
</evidence>
<evidence type="ECO:0000256" key="4">
    <source>
        <dbReference type="ARBA" id="ARBA00022989"/>
    </source>
</evidence>
<comment type="caution">
    <text evidence="8">The sequence shown here is derived from an EMBL/GenBank/DDBJ whole genome shotgun (WGS) entry which is preliminary data.</text>
</comment>
<dbReference type="AlphaFoldDB" id="A0AB36CMM0"/>
<dbReference type="Proteomes" id="UP000544551">
    <property type="component" value="Unassembled WGS sequence"/>
</dbReference>
<evidence type="ECO:0000256" key="1">
    <source>
        <dbReference type="ARBA" id="ARBA00004651"/>
    </source>
</evidence>